<dbReference type="SMART" id="SM00331">
    <property type="entry name" value="PP2C_SIG"/>
    <property type="match status" value="1"/>
</dbReference>
<comment type="caution">
    <text evidence="2">The sequence shown here is derived from an EMBL/GenBank/DDBJ whole genome shotgun (WGS) entry which is preliminary data.</text>
</comment>
<evidence type="ECO:0000259" key="1">
    <source>
        <dbReference type="PROSITE" id="PS51746"/>
    </source>
</evidence>
<dbReference type="OrthoDB" id="9801841at2"/>
<dbReference type="PANTHER" id="PTHR13832:SF860">
    <property type="entry name" value="PROTEIN PHOSPHATASE PHPP"/>
    <property type="match status" value="1"/>
</dbReference>
<name>A0A502L7W2_9GAMM</name>
<reference evidence="2 3" key="1">
    <citation type="submission" date="2019-01" db="EMBL/GenBank/DDBJ databases">
        <title>Litorilituus lipolytica sp. nov., isolated from intertidal sand of the Yellow Sea in China.</title>
        <authorList>
            <person name="Liu A."/>
        </authorList>
    </citation>
    <scope>NUCLEOTIDE SEQUENCE [LARGE SCALE GENOMIC DNA]</scope>
    <source>
        <strain evidence="2 3">RZ04</strain>
    </source>
</reference>
<dbReference type="RefSeq" id="WP_140602693.1">
    <property type="nucleotide sequence ID" value="NZ_SAWY01000013.1"/>
</dbReference>
<protein>
    <submittedName>
        <fullName evidence="2">Serine/threonine-protein phosphatase</fullName>
    </submittedName>
</protein>
<sequence length="247" mass="27031">MMTSISTLTEQGPHRKNNEDAICHGFNHALQVCWMIVADGMGGHKAGEVASNLLTDYVNAQLTTLTEMPNQGWQNYASQIIKEANSNIYDKAQQCSQYEGMGTTGVVAIFDADSCYIAWVGDSRAYLLHQEELIQLTEDHTMIQFLLNKGAITANAAANSNTKNLLSRALGSKAIVEVDTISRQIDSGDVLMLSTDGLHDFLSESDIKQFLIEYTKKEANTAVCSKMVDQAVLQSSKDNLTLGLICL</sequence>
<accession>A0A502L7W2</accession>
<evidence type="ECO:0000313" key="2">
    <source>
        <dbReference type="EMBL" id="TPH16457.1"/>
    </source>
</evidence>
<dbReference type="PANTHER" id="PTHR13832">
    <property type="entry name" value="PROTEIN PHOSPHATASE 2C"/>
    <property type="match status" value="1"/>
</dbReference>
<evidence type="ECO:0000313" key="3">
    <source>
        <dbReference type="Proteomes" id="UP000315303"/>
    </source>
</evidence>
<dbReference type="SUPFAM" id="SSF81606">
    <property type="entry name" value="PP2C-like"/>
    <property type="match status" value="1"/>
</dbReference>
<keyword evidence="3" id="KW-1185">Reference proteome</keyword>
<dbReference type="InterPro" id="IPR036457">
    <property type="entry name" value="PPM-type-like_dom_sf"/>
</dbReference>
<dbReference type="PROSITE" id="PS51746">
    <property type="entry name" value="PPM_2"/>
    <property type="match status" value="1"/>
</dbReference>
<dbReference type="Gene3D" id="3.60.40.10">
    <property type="entry name" value="PPM-type phosphatase domain"/>
    <property type="match status" value="1"/>
</dbReference>
<dbReference type="AlphaFoldDB" id="A0A502L7W2"/>
<gene>
    <name evidence="2" type="ORF">EPA86_06885</name>
</gene>
<dbReference type="CDD" id="cd00143">
    <property type="entry name" value="PP2Cc"/>
    <property type="match status" value="1"/>
</dbReference>
<dbReference type="InterPro" id="IPR015655">
    <property type="entry name" value="PP2C"/>
</dbReference>
<dbReference type="InterPro" id="IPR001932">
    <property type="entry name" value="PPM-type_phosphatase-like_dom"/>
</dbReference>
<dbReference type="EMBL" id="SAWY01000013">
    <property type="protein sequence ID" value="TPH16457.1"/>
    <property type="molecule type" value="Genomic_DNA"/>
</dbReference>
<dbReference type="GO" id="GO:0004722">
    <property type="term" value="F:protein serine/threonine phosphatase activity"/>
    <property type="evidence" value="ECO:0007669"/>
    <property type="project" value="InterPro"/>
</dbReference>
<dbReference type="SMART" id="SM00332">
    <property type="entry name" value="PP2Cc"/>
    <property type="match status" value="1"/>
</dbReference>
<feature type="domain" description="PPM-type phosphatase" evidence="1">
    <location>
        <begin position="4"/>
        <end position="247"/>
    </location>
</feature>
<proteinExistence type="predicted"/>
<dbReference type="Pfam" id="PF13672">
    <property type="entry name" value="PP2C_2"/>
    <property type="match status" value="1"/>
</dbReference>
<dbReference type="Proteomes" id="UP000315303">
    <property type="component" value="Unassembled WGS sequence"/>
</dbReference>
<organism evidence="2 3">
    <name type="scientific">Litorilituus lipolyticus</name>
    <dbReference type="NCBI Taxonomy" id="2491017"/>
    <lineage>
        <taxon>Bacteria</taxon>
        <taxon>Pseudomonadati</taxon>
        <taxon>Pseudomonadota</taxon>
        <taxon>Gammaproteobacteria</taxon>
        <taxon>Alteromonadales</taxon>
        <taxon>Colwelliaceae</taxon>
        <taxon>Litorilituus</taxon>
    </lineage>
</organism>